<gene>
    <name evidence="3" type="ORF">PBS003_LOCUS2575</name>
</gene>
<sequence>MQLFAVLQAFVLLFIVSIHGVILEEDIQLSKAFGGSGGTAFSDINLVEFGQRASSIEISAKNRVTSVTLRRDRPTKRVLSHGGSGGTSQSLSLADGEYVNSMEIYWAKKGFSSRIFYLQLSTNAGNSIAVGRKTNNNSTITAPNGFQLGGFFGRSDSELDQLGLIWTRINATAAALNDTMGTAWYGNRIRNWVGPTIGDATDSACYRRREIFGSGKSCPIGYSANGISCLAQCPISYPVNCFEQCIPQNGDCLVEILGKSASVISAAFSAVTAGIFDTLFTSFKSAKKSFVCAANIIGVVKSLIHYLRLQRTMAPEGTTEEMLIVAYHSDAVLFAMPIAVANCLGIRVAGKVVFANVVYVIVENIVKQTIINGDQILSSANSVFAFLQNSSIINSVDESTVHELQVLLDLKTTCGYQLKNITDHITATVSEIRNKTLTATTDDIRVEISNSPLVLRDIPTATNNCMRELMATKSLKTAFETRDLIRKTLGTIVDQLIETNKTDMGHFVAEGDQALQTANTVLTVLGGMDPTGIASMLSQFVQPICGPTAFVGEIDDGTLHDALGLETMDGAFKGSYGTWMKEGDGVMDLIFESMDTEDVTVAIYSGGEEYKEVDVPAGSSITLAENISSLHDKTLYLDRWRRTVLGIPSSAGGSLKMWVPRSSQGGHLTMHVRINVS</sequence>
<dbReference type="AlphaFoldDB" id="A0AAU9KRV6"/>
<evidence type="ECO:0000256" key="1">
    <source>
        <dbReference type="SAM" id="SignalP"/>
    </source>
</evidence>
<dbReference type="InterPro" id="IPR001229">
    <property type="entry name" value="Jacalin-like_lectin_dom"/>
</dbReference>
<dbReference type="SUPFAM" id="SSF51101">
    <property type="entry name" value="Mannose-binding lectins"/>
    <property type="match status" value="1"/>
</dbReference>
<proteinExistence type="predicted"/>
<comment type="caution">
    <text evidence="3">The sequence shown here is derived from an EMBL/GenBank/DDBJ whole genome shotgun (WGS) entry which is preliminary data.</text>
</comment>
<evidence type="ECO:0000313" key="3">
    <source>
        <dbReference type="EMBL" id="CAH0475765.1"/>
    </source>
</evidence>
<dbReference type="PROSITE" id="PS51752">
    <property type="entry name" value="JACALIN_LECTIN"/>
    <property type="match status" value="1"/>
</dbReference>
<feature type="signal peptide" evidence="1">
    <location>
        <begin position="1"/>
        <end position="20"/>
    </location>
</feature>
<dbReference type="Gene3D" id="2.100.10.30">
    <property type="entry name" value="Jacalin-like lectin domain"/>
    <property type="match status" value="1"/>
</dbReference>
<feature type="chain" id="PRO_5043739897" description="Jacalin-type lectin domain-containing protein" evidence="1">
    <location>
        <begin position="21"/>
        <end position="677"/>
    </location>
</feature>
<dbReference type="Proteomes" id="UP001160483">
    <property type="component" value="Unassembled WGS sequence"/>
</dbReference>
<reference evidence="3" key="1">
    <citation type="submission" date="2021-11" db="EMBL/GenBank/DDBJ databases">
        <authorList>
            <person name="Islam A."/>
            <person name="Islam S."/>
            <person name="Flora M.S."/>
            <person name="Rahman M."/>
            <person name="Ziaur R.M."/>
            <person name="Epstein J.H."/>
            <person name="Hassan M."/>
            <person name="Klassen M."/>
            <person name="Woodard K."/>
            <person name="Webb A."/>
            <person name="Webby R.J."/>
            <person name="El Zowalaty M.E."/>
        </authorList>
    </citation>
    <scope>NUCLEOTIDE SEQUENCE</scope>
    <source>
        <strain evidence="3">Pbs3</strain>
    </source>
</reference>
<organism evidence="3 4">
    <name type="scientific">Peronospora belbahrii</name>
    <dbReference type="NCBI Taxonomy" id="622444"/>
    <lineage>
        <taxon>Eukaryota</taxon>
        <taxon>Sar</taxon>
        <taxon>Stramenopiles</taxon>
        <taxon>Oomycota</taxon>
        <taxon>Peronosporomycetes</taxon>
        <taxon>Peronosporales</taxon>
        <taxon>Peronosporaceae</taxon>
        <taxon>Peronospora</taxon>
    </lineage>
</organism>
<dbReference type="Pfam" id="PF01419">
    <property type="entry name" value="Jacalin"/>
    <property type="match status" value="1"/>
</dbReference>
<name>A0AAU9KRV6_9STRA</name>
<evidence type="ECO:0000259" key="2">
    <source>
        <dbReference type="PROSITE" id="PS51752"/>
    </source>
</evidence>
<feature type="domain" description="Jacalin-type lectin" evidence="2">
    <location>
        <begin position="27"/>
        <end position="168"/>
    </location>
</feature>
<dbReference type="InterPro" id="IPR036404">
    <property type="entry name" value="Jacalin-like_lectin_dom_sf"/>
</dbReference>
<dbReference type="SMART" id="SM00915">
    <property type="entry name" value="Jacalin"/>
    <property type="match status" value="1"/>
</dbReference>
<keyword evidence="1" id="KW-0732">Signal</keyword>
<protein>
    <recommendedName>
        <fullName evidence="2">Jacalin-type lectin domain-containing protein</fullName>
    </recommendedName>
</protein>
<accession>A0AAU9KRV6</accession>
<evidence type="ECO:0000313" key="4">
    <source>
        <dbReference type="Proteomes" id="UP001160483"/>
    </source>
</evidence>
<dbReference type="EMBL" id="CAKKTJ010000131">
    <property type="protein sequence ID" value="CAH0475765.1"/>
    <property type="molecule type" value="Genomic_DNA"/>
</dbReference>